<evidence type="ECO:0000259" key="2">
    <source>
        <dbReference type="SMART" id="SM00903"/>
    </source>
</evidence>
<keyword evidence="1" id="KW-0560">Oxidoreductase</keyword>
<organism evidence="3 4">
    <name type="scientific">Kitasatospora nipponensis</name>
    <dbReference type="NCBI Taxonomy" id="258049"/>
    <lineage>
        <taxon>Bacteria</taxon>
        <taxon>Bacillati</taxon>
        <taxon>Actinomycetota</taxon>
        <taxon>Actinomycetes</taxon>
        <taxon>Kitasatosporales</taxon>
        <taxon>Streptomycetaceae</taxon>
        <taxon>Kitasatospora</taxon>
    </lineage>
</organism>
<accession>A0ABP4GY07</accession>
<protein>
    <submittedName>
        <fullName evidence="3">Flavin reductase family protein</fullName>
    </submittedName>
</protein>
<dbReference type="SUPFAM" id="SSF50475">
    <property type="entry name" value="FMN-binding split barrel"/>
    <property type="match status" value="1"/>
</dbReference>
<comment type="caution">
    <text evidence="3">The sequence shown here is derived from an EMBL/GenBank/DDBJ whole genome shotgun (WGS) entry which is preliminary data.</text>
</comment>
<sequence>MGGFESFAALVDYPVYVVTAAAGPDRAGCLVGFAGQCSIEPPRFVVWISKANHTYTVASHASILVVHLLPEARHDLAELFGGRTGDEVDKFATAAWQPGPHGVPVLTGAMAWFAGRVLERTDRGDGVDGGDHVGFVLEPLDATTTSHGRPLTYRDVQDIDAGHPA</sequence>
<gene>
    <name evidence="3" type="ORF">GCM10009665_37570</name>
</gene>
<dbReference type="InterPro" id="IPR050268">
    <property type="entry name" value="NADH-dep_flavin_reductase"/>
</dbReference>
<dbReference type="RefSeq" id="WP_344442875.1">
    <property type="nucleotide sequence ID" value="NZ_BAAALF010000063.1"/>
</dbReference>
<dbReference type="Pfam" id="PF01613">
    <property type="entry name" value="Flavin_Reduct"/>
    <property type="match status" value="1"/>
</dbReference>
<name>A0ABP4GY07_9ACTN</name>
<dbReference type="SMART" id="SM00903">
    <property type="entry name" value="Flavin_Reduct"/>
    <property type="match status" value="1"/>
</dbReference>
<evidence type="ECO:0000313" key="3">
    <source>
        <dbReference type="EMBL" id="GAA1243237.1"/>
    </source>
</evidence>
<dbReference type="Gene3D" id="2.30.110.10">
    <property type="entry name" value="Electron Transport, Fmn-binding Protein, Chain A"/>
    <property type="match status" value="1"/>
</dbReference>
<dbReference type="Proteomes" id="UP001500037">
    <property type="component" value="Unassembled WGS sequence"/>
</dbReference>
<feature type="domain" description="Flavin reductase like" evidence="2">
    <location>
        <begin position="8"/>
        <end position="160"/>
    </location>
</feature>
<dbReference type="PANTHER" id="PTHR30466:SF15">
    <property type="entry name" value="POSSIBLE OXIDOREDUCTASE"/>
    <property type="match status" value="1"/>
</dbReference>
<evidence type="ECO:0000256" key="1">
    <source>
        <dbReference type="ARBA" id="ARBA00023002"/>
    </source>
</evidence>
<dbReference type="InterPro" id="IPR002563">
    <property type="entry name" value="Flavin_Rdtase-like_dom"/>
</dbReference>
<reference evidence="4" key="1">
    <citation type="journal article" date="2019" name="Int. J. Syst. Evol. Microbiol.">
        <title>The Global Catalogue of Microorganisms (GCM) 10K type strain sequencing project: providing services to taxonomists for standard genome sequencing and annotation.</title>
        <authorList>
            <consortium name="The Broad Institute Genomics Platform"/>
            <consortium name="The Broad Institute Genome Sequencing Center for Infectious Disease"/>
            <person name="Wu L."/>
            <person name="Ma J."/>
        </authorList>
    </citation>
    <scope>NUCLEOTIDE SEQUENCE [LARGE SCALE GENOMIC DNA]</scope>
    <source>
        <strain evidence="4">JCM 13004</strain>
    </source>
</reference>
<dbReference type="EMBL" id="BAAALF010000063">
    <property type="protein sequence ID" value="GAA1243237.1"/>
    <property type="molecule type" value="Genomic_DNA"/>
</dbReference>
<keyword evidence="4" id="KW-1185">Reference proteome</keyword>
<dbReference type="PANTHER" id="PTHR30466">
    <property type="entry name" value="FLAVIN REDUCTASE"/>
    <property type="match status" value="1"/>
</dbReference>
<dbReference type="InterPro" id="IPR012349">
    <property type="entry name" value="Split_barrel_FMN-bd"/>
</dbReference>
<proteinExistence type="predicted"/>
<evidence type="ECO:0000313" key="4">
    <source>
        <dbReference type="Proteomes" id="UP001500037"/>
    </source>
</evidence>